<feature type="domain" description="Survival protein SurE-like phosphatase/nucleotidase" evidence="10">
    <location>
        <begin position="3"/>
        <end position="184"/>
    </location>
</feature>
<feature type="binding site" evidence="9">
    <location>
        <position position="39"/>
    </location>
    <ligand>
        <name>a divalent metal cation</name>
        <dbReference type="ChEBI" id="CHEBI:60240"/>
    </ligand>
</feature>
<dbReference type="EMBL" id="DSMV01000254">
    <property type="protein sequence ID" value="HDW51898.1"/>
    <property type="molecule type" value="Genomic_DNA"/>
</dbReference>
<evidence type="ECO:0000256" key="6">
    <source>
        <dbReference type="ARBA" id="ARBA00022723"/>
    </source>
</evidence>
<feature type="binding site" evidence="9">
    <location>
        <position position="9"/>
    </location>
    <ligand>
        <name>a divalent metal cation</name>
        <dbReference type="ChEBI" id="CHEBI:60240"/>
    </ligand>
</feature>
<evidence type="ECO:0000256" key="3">
    <source>
        <dbReference type="ARBA" id="ARBA00004496"/>
    </source>
</evidence>
<sequence length="272" mass="30076">MRILLTNDDGIFAEGITVLRKALERFGEIYVIAPDRERSAAGHSITVHRPLRVREAGFRSQWVRGWVVDGTPADCVKLGLEALLPEKPDLLISGINLGPNVGTDVLYSGTVSAAIEGIINGVPSVAVSLATHDEPDFTTAVVFVQELLPELARQVLPTGTLLNINIPPGTPRGARVTKLGNIRYVNVIDRRTDPRGRSYFWMAGEPLDLNDNDPDTDVRAVKEGFISITPVQIDLTDYLFMEKLKRWSLSWSREEFPRGKPAGLDLKLKERA</sequence>
<evidence type="ECO:0000256" key="1">
    <source>
        <dbReference type="ARBA" id="ARBA00000815"/>
    </source>
</evidence>
<evidence type="ECO:0000313" key="11">
    <source>
        <dbReference type="EMBL" id="HDW51898.1"/>
    </source>
</evidence>
<reference evidence="11" key="1">
    <citation type="journal article" date="2020" name="mSystems">
        <title>Genome- and Community-Level Interaction Insights into Carbon Utilization and Element Cycling Functions of Hydrothermarchaeota in Hydrothermal Sediment.</title>
        <authorList>
            <person name="Zhou Z."/>
            <person name="Liu Y."/>
            <person name="Xu W."/>
            <person name="Pan J."/>
            <person name="Luo Z.H."/>
            <person name="Li M."/>
        </authorList>
    </citation>
    <scope>NUCLEOTIDE SEQUENCE [LARGE SCALE GENOMIC DNA]</scope>
    <source>
        <strain evidence="11">SpSt-301</strain>
    </source>
</reference>
<evidence type="ECO:0000256" key="2">
    <source>
        <dbReference type="ARBA" id="ARBA00001946"/>
    </source>
</evidence>
<comment type="function">
    <text evidence="9">Nucleotidase that shows phosphatase activity on nucleoside 5'-monophosphates.</text>
</comment>
<comment type="cofactor">
    <cofactor evidence="9">
        <name>a divalent metal cation</name>
        <dbReference type="ChEBI" id="CHEBI:60240"/>
    </cofactor>
    <text evidence="9">Binds 1 divalent metal cation per subunit.</text>
</comment>
<dbReference type="GO" id="GO:0004309">
    <property type="term" value="F:exopolyphosphatase activity"/>
    <property type="evidence" value="ECO:0007669"/>
    <property type="project" value="TreeGrafter"/>
</dbReference>
<proteinExistence type="inferred from homology"/>
<comment type="cofactor">
    <cofactor evidence="2">
        <name>Mg(2+)</name>
        <dbReference type="ChEBI" id="CHEBI:18420"/>
    </cofactor>
</comment>
<protein>
    <recommendedName>
        <fullName evidence="9">5'-nucleotidase SurE</fullName>
        <ecNumber evidence="9">3.1.3.5</ecNumber>
    </recommendedName>
    <alternativeName>
        <fullName evidence="9">Nucleoside 5'-monophosphate phosphohydrolase</fullName>
    </alternativeName>
</protein>
<accession>A0A7C1JM25</accession>
<dbReference type="SUPFAM" id="SSF64167">
    <property type="entry name" value="SurE-like"/>
    <property type="match status" value="1"/>
</dbReference>
<feature type="binding site" evidence="9">
    <location>
        <position position="96"/>
    </location>
    <ligand>
        <name>a divalent metal cation</name>
        <dbReference type="ChEBI" id="CHEBI:60240"/>
    </ligand>
</feature>
<dbReference type="InterPro" id="IPR036523">
    <property type="entry name" value="SurE-like_sf"/>
</dbReference>
<comment type="subcellular location">
    <subcellularLocation>
        <location evidence="3 9">Cytoplasm</location>
    </subcellularLocation>
</comment>
<dbReference type="FunFam" id="3.40.1210.10:FF:000001">
    <property type="entry name" value="5'/3'-nucleotidase SurE"/>
    <property type="match status" value="1"/>
</dbReference>
<dbReference type="HAMAP" id="MF_00060">
    <property type="entry name" value="SurE"/>
    <property type="match status" value="1"/>
</dbReference>
<dbReference type="PANTHER" id="PTHR30457">
    <property type="entry name" value="5'-NUCLEOTIDASE SURE"/>
    <property type="match status" value="1"/>
</dbReference>
<keyword evidence="6 9" id="KW-0479">Metal-binding</keyword>
<dbReference type="NCBIfam" id="TIGR00087">
    <property type="entry name" value="surE"/>
    <property type="match status" value="1"/>
</dbReference>
<comment type="similarity">
    <text evidence="4 9">Belongs to the SurE nucleotidase family.</text>
</comment>
<dbReference type="AlphaFoldDB" id="A0A7C1JM25"/>
<organism evidence="11">
    <name type="scientific">Ammonifex degensii</name>
    <dbReference type="NCBI Taxonomy" id="42838"/>
    <lineage>
        <taxon>Bacteria</taxon>
        <taxon>Bacillati</taxon>
        <taxon>Bacillota</taxon>
        <taxon>Clostridia</taxon>
        <taxon>Thermoanaerobacterales</taxon>
        <taxon>Thermoanaerobacteraceae</taxon>
        <taxon>Ammonifex</taxon>
    </lineage>
</organism>
<evidence type="ECO:0000259" key="10">
    <source>
        <dbReference type="Pfam" id="PF01975"/>
    </source>
</evidence>
<dbReference type="NCBIfam" id="NF001490">
    <property type="entry name" value="PRK00346.1-4"/>
    <property type="match status" value="1"/>
</dbReference>
<evidence type="ECO:0000256" key="9">
    <source>
        <dbReference type="HAMAP-Rule" id="MF_00060"/>
    </source>
</evidence>
<evidence type="ECO:0000256" key="5">
    <source>
        <dbReference type="ARBA" id="ARBA00022490"/>
    </source>
</evidence>
<dbReference type="Gene3D" id="3.40.1210.10">
    <property type="entry name" value="Survival protein SurE-like phosphatase/nucleotidase"/>
    <property type="match status" value="1"/>
</dbReference>
<keyword evidence="5 9" id="KW-0963">Cytoplasm</keyword>
<dbReference type="GO" id="GO:0005737">
    <property type="term" value="C:cytoplasm"/>
    <property type="evidence" value="ECO:0007669"/>
    <property type="project" value="UniProtKB-SubCell"/>
</dbReference>
<name>A0A7C1JM25_9THEO</name>
<dbReference type="NCBIfam" id="NF001492">
    <property type="entry name" value="PRK00346.2-2"/>
    <property type="match status" value="1"/>
</dbReference>
<dbReference type="GO" id="GO:0000166">
    <property type="term" value="F:nucleotide binding"/>
    <property type="evidence" value="ECO:0007669"/>
    <property type="project" value="UniProtKB-KW"/>
</dbReference>
<gene>
    <name evidence="9 11" type="primary">surE</name>
    <name evidence="11" type="ORF">ENQ35_04125</name>
</gene>
<keyword evidence="7 9" id="KW-0547">Nucleotide-binding</keyword>
<dbReference type="Pfam" id="PF01975">
    <property type="entry name" value="SurE"/>
    <property type="match status" value="1"/>
</dbReference>
<dbReference type="EC" id="3.1.3.5" evidence="9"/>
<dbReference type="InterPro" id="IPR002828">
    <property type="entry name" value="SurE-like_Pase/nucleotidase"/>
</dbReference>
<evidence type="ECO:0000256" key="4">
    <source>
        <dbReference type="ARBA" id="ARBA00011062"/>
    </source>
</evidence>
<comment type="caution">
    <text evidence="11">The sequence shown here is derived from an EMBL/GenBank/DDBJ whole genome shotgun (WGS) entry which is preliminary data.</text>
</comment>
<evidence type="ECO:0000256" key="7">
    <source>
        <dbReference type="ARBA" id="ARBA00022741"/>
    </source>
</evidence>
<dbReference type="GO" id="GO:0008254">
    <property type="term" value="F:3'-nucleotidase activity"/>
    <property type="evidence" value="ECO:0007669"/>
    <property type="project" value="TreeGrafter"/>
</dbReference>
<dbReference type="PANTHER" id="PTHR30457:SF12">
    <property type="entry name" value="5'_3'-NUCLEOTIDASE SURE"/>
    <property type="match status" value="1"/>
</dbReference>
<keyword evidence="8 9" id="KW-0378">Hydrolase</keyword>
<evidence type="ECO:0000256" key="8">
    <source>
        <dbReference type="ARBA" id="ARBA00022801"/>
    </source>
</evidence>
<feature type="binding site" evidence="9">
    <location>
        <position position="8"/>
    </location>
    <ligand>
        <name>a divalent metal cation</name>
        <dbReference type="ChEBI" id="CHEBI:60240"/>
    </ligand>
</feature>
<dbReference type="GO" id="GO:0046872">
    <property type="term" value="F:metal ion binding"/>
    <property type="evidence" value="ECO:0007669"/>
    <property type="project" value="UniProtKB-UniRule"/>
</dbReference>
<dbReference type="InterPro" id="IPR030048">
    <property type="entry name" value="SurE"/>
</dbReference>
<comment type="catalytic activity">
    <reaction evidence="1 9">
        <text>a ribonucleoside 5'-phosphate + H2O = a ribonucleoside + phosphate</text>
        <dbReference type="Rhea" id="RHEA:12484"/>
        <dbReference type="ChEBI" id="CHEBI:15377"/>
        <dbReference type="ChEBI" id="CHEBI:18254"/>
        <dbReference type="ChEBI" id="CHEBI:43474"/>
        <dbReference type="ChEBI" id="CHEBI:58043"/>
        <dbReference type="EC" id="3.1.3.5"/>
    </reaction>
</comment>
<dbReference type="GO" id="GO:0008253">
    <property type="term" value="F:5'-nucleotidase activity"/>
    <property type="evidence" value="ECO:0007669"/>
    <property type="project" value="UniProtKB-UniRule"/>
</dbReference>